<dbReference type="Proteomes" id="UP000077266">
    <property type="component" value="Unassembled WGS sequence"/>
</dbReference>
<accession>A0A165B6J1</accession>
<dbReference type="InParanoid" id="A0A165B6J1"/>
<gene>
    <name evidence="1" type="ORF">EXIGLDRAFT_733970</name>
</gene>
<proteinExistence type="predicted"/>
<dbReference type="AlphaFoldDB" id="A0A165B6J1"/>
<sequence length="94" mass="10809">MDTLKDHLPAHLDDLCSSNGLDPRHVRRMQFLCRKGEDVERFKSSSEESPQPMSVLLCFSDEGVATRLLRSGVYWQNSHCRVSRYRERQPAASS</sequence>
<reference evidence="1 2" key="1">
    <citation type="journal article" date="2016" name="Mol. Biol. Evol.">
        <title>Comparative Genomics of Early-Diverging Mushroom-Forming Fungi Provides Insights into the Origins of Lignocellulose Decay Capabilities.</title>
        <authorList>
            <person name="Nagy L.G."/>
            <person name="Riley R."/>
            <person name="Tritt A."/>
            <person name="Adam C."/>
            <person name="Daum C."/>
            <person name="Floudas D."/>
            <person name="Sun H."/>
            <person name="Yadav J.S."/>
            <person name="Pangilinan J."/>
            <person name="Larsson K.H."/>
            <person name="Matsuura K."/>
            <person name="Barry K."/>
            <person name="Labutti K."/>
            <person name="Kuo R."/>
            <person name="Ohm R.A."/>
            <person name="Bhattacharya S.S."/>
            <person name="Shirouzu T."/>
            <person name="Yoshinaga Y."/>
            <person name="Martin F.M."/>
            <person name="Grigoriev I.V."/>
            <person name="Hibbett D.S."/>
        </authorList>
    </citation>
    <scope>NUCLEOTIDE SEQUENCE [LARGE SCALE GENOMIC DNA]</scope>
    <source>
        <strain evidence="1 2">HHB12029</strain>
    </source>
</reference>
<evidence type="ECO:0000313" key="2">
    <source>
        <dbReference type="Proteomes" id="UP000077266"/>
    </source>
</evidence>
<organism evidence="1 2">
    <name type="scientific">Exidia glandulosa HHB12029</name>
    <dbReference type="NCBI Taxonomy" id="1314781"/>
    <lineage>
        <taxon>Eukaryota</taxon>
        <taxon>Fungi</taxon>
        <taxon>Dikarya</taxon>
        <taxon>Basidiomycota</taxon>
        <taxon>Agaricomycotina</taxon>
        <taxon>Agaricomycetes</taxon>
        <taxon>Auriculariales</taxon>
        <taxon>Exidiaceae</taxon>
        <taxon>Exidia</taxon>
    </lineage>
</organism>
<keyword evidence="2" id="KW-1185">Reference proteome</keyword>
<dbReference type="EMBL" id="KV426542">
    <property type="protein sequence ID" value="KZV79936.1"/>
    <property type="molecule type" value="Genomic_DNA"/>
</dbReference>
<protein>
    <submittedName>
        <fullName evidence="1">Uncharacterized protein</fullName>
    </submittedName>
</protein>
<name>A0A165B6J1_EXIGL</name>
<evidence type="ECO:0000313" key="1">
    <source>
        <dbReference type="EMBL" id="KZV79936.1"/>
    </source>
</evidence>